<dbReference type="InterPro" id="IPR036047">
    <property type="entry name" value="F-box-like_dom_sf"/>
</dbReference>
<dbReference type="SUPFAM" id="SSF52047">
    <property type="entry name" value="RNI-like"/>
    <property type="match status" value="1"/>
</dbReference>
<dbReference type="PANTHER" id="PTHR34223">
    <property type="entry name" value="OS11G0201299 PROTEIN"/>
    <property type="match status" value="1"/>
</dbReference>
<dbReference type="SUPFAM" id="SSF81383">
    <property type="entry name" value="F-box domain"/>
    <property type="match status" value="1"/>
</dbReference>
<dbReference type="OrthoDB" id="1848700at2759"/>
<dbReference type="PANTHER" id="PTHR34223:SF101">
    <property type="entry name" value="F-BOX DOMAIN-CONTAINING PROTEIN"/>
    <property type="match status" value="1"/>
</dbReference>
<dbReference type="InterPro" id="IPR053197">
    <property type="entry name" value="F-box_SCFL_complex_component"/>
</dbReference>
<feature type="coiled-coil region" evidence="1">
    <location>
        <begin position="390"/>
        <end position="426"/>
    </location>
</feature>
<reference evidence="2 3" key="1">
    <citation type="journal article" date="2018" name="Mol. Plant">
        <title>The genome of Artemisia annua provides insight into the evolution of Asteraceae family and artemisinin biosynthesis.</title>
        <authorList>
            <person name="Shen Q."/>
            <person name="Zhang L."/>
            <person name="Liao Z."/>
            <person name="Wang S."/>
            <person name="Yan T."/>
            <person name="Shi P."/>
            <person name="Liu M."/>
            <person name="Fu X."/>
            <person name="Pan Q."/>
            <person name="Wang Y."/>
            <person name="Lv Z."/>
            <person name="Lu X."/>
            <person name="Zhang F."/>
            <person name="Jiang W."/>
            <person name="Ma Y."/>
            <person name="Chen M."/>
            <person name="Hao X."/>
            <person name="Li L."/>
            <person name="Tang Y."/>
            <person name="Lv G."/>
            <person name="Zhou Y."/>
            <person name="Sun X."/>
            <person name="Brodelius P.E."/>
            <person name="Rose J.K.C."/>
            <person name="Tang K."/>
        </authorList>
    </citation>
    <scope>NUCLEOTIDE SEQUENCE [LARGE SCALE GENOMIC DNA]</scope>
    <source>
        <strain evidence="3">cv. Huhao1</strain>
        <tissue evidence="2">Leaf</tissue>
    </source>
</reference>
<proteinExistence type="predicted"/>
<accession>A0A2U1KF88</accession>
<gene>
    <name evidence="2" type="ORF">CTI12_AA608260</name>
</gene>
<dbReference type="Proteomes" id="UP000245207">
    <property type="component" value="Unassembled WGS sequence"/>
</dbReference>
<dbReference type="STRING" id="35608.A0A2U1KF88"/>
<evidence type="ECO:0000313" key="3">
    <source>
        <dbReference type="Proteomes" id="UP000245207"/>
    </source>
</evidence>
<name>A0A2U1KF88_ARTAN</name>
<keyword evidence="1" id="KW-0175">Coiled coil</keyword>
<evidence type="ECO:0000313" key="2">
    <source>
        <dbReference type="EMBL" id="PWA35371.1"/>
    </source>
</evidence>
<keyword evidence="3" id="KW-1185">Reference proteome</keyword>
<comment type="caution">
    <text evidence="2">The sequence shown here is derived from an EMBL/GenBank/DDBJ whole genome shotgun (WGS) entry which is preliminary data.</text>
</comment>
<organism evidence="2 3">
    <name type="scientific">Artemisia annua</name>
    <name type="common">Sweet wormwood</name>
    <dbReference type="NCBI Taxonomy" id="35608"/>
    <lineage>
        <taxon>Eukaryota</taxon>
        <taxon>Viridiplantae</taxon>
        <taxon>Streptophyta</taxon>
        <taxon>Embryophyta</taxon>
        <taxon>Tracheophyta</taxon>
        <taxon>Spermatophyta</taxon>
        <taxon>Magnoliopsida</taxon>
        <taxon>eudicotyledons</taxon>
        <taxon>Gunneridae</taxon>
        <taxon>Pentapetalae</taxon>
        <taxon>asterids</taxon>
        <taxon>campanulids</taxon>
        <taxon>Asterales</taxon>
        <taxon>Asteraceae</taxon>
        <taxon>Asteroideae</taxon>
        <taxon>Anthemideae</taxon>
        <taxon>Artemisiinae</taxon>
        <taxon>Artemisia</taxon>
    </lineage>
</organism>
<dbReference type="EMBL" id="PKPP01020140">
    <property type="protein sequence ID" value="PWA35371.1"/>
    <property type="molecule type" value="Genomic_DNA"/>
</dbReference>
<evidence type="ECO:0000256" key="1">
    <source>
        <dbReference type="SAM" id="Coils"/>
    </source>
</evidence>
<protein>
    <submittedName>
        <fullName evidence="2">F-box domain, Leucine-rich repeat domain, L domain-like protein</fullName>
    </submittedName>
</protein>
<sequence length="556" mass="63148">MDRRRDTKRANVEVDRLSSLPNDLIHKILSLNGLKCAIGNSVLSSRWRYIWTSMPCLDFSSKDFSTLPKFLEYIANVLSRRNNLVQVFSIKFCFIGDFNQAFVQQVLSYAFSHSIQQLSITCLLDNRIQLPLSLFNSQSLKHLTLTSELIDGSFETFCKAHSLTTASTLSLPSLTTLYLADVTLCNEDNNDQSVGIFSECPNLKNLIIDSIKVKGSDVLHICHHLLSDLTLKCVKGSLNGVNVVAPQLKNLNIRQYLGKDLQYRISAPDLSSLRYDGYHPLDLFTKGFSSLEKVYLGVYSENVAYAHRMLRLLQQLQSVKFLTLSIEIIEILSSSVELISRQPSPFINLKMLKIYPEKVDLKEQAQKKANMSMEVKNYLLDGSPSATFILVSLEEKVAEMRTESAQKQMDNLRVRLEREIANLETNMSPMNRGKTLTESEKEIMQEQHIAELEYLTHIEETMTCIDASWEDLNSQIERAKSRISGIISDLHDIKEVMIKLPASNKTELQPRFSSLCSEADIVVNKIMDYVKILCDMKGRHFSVYIHGLATTSLQSF</sequence>
<dbReference type="AlphaFoldDB" id="A0A2U1KF88"/>